<dbReference type="OrthoDB" id="9788127at2"/>
<dbReference type="Pfam" id="PF09424">
    <property type="entry name" value="YqeY"/>
    <property type="match status" value="1"/>
</dbReference>
<proteinExistence type="predicted"/>
<evidence type="ECO:0000313" key="2">
    <source>
        <dbReference type="Proteomes" id="UP000002586"/>
    </source>
</evidence>
<dbReference type="HOGENOM" id="CLU_079430_2_2_5"/>
<dbReference type="InterPro" id="IPR023168">
    <property type="entry name" value="GatB_Yqey_C_2"/>
</dbReference>
<dbReference type="SUPFAM" id="SSF89095">
    <property type="entry name" value="GatB/YqeY motif"/>
    <property type="match status" value="1"/>
</dbReference>
<dbReference type="RefSeq" id="WP_011712486.1">
    <property type="nucleotide sequence ID" value="NC_008576.1"/>
</dbReference>
<dbReference type="Proteomes" id="UP000002586">
    <property type="component" value="Chromosome"/>
</dbReference>
<dbReference type="eggNOG" id="COG1610">
    <property type="taxonomic scope" value="Bacteria"/>
</dbReference>
<dbReference type="PANTHER" id="PTHR28055:SF1">
    <property type="entry name" value="ALTERED INHERITANCE OF MITOCHONDRIA PROTEIN 41, MITOCHONDRIAL"/>
    <property type="match status" value="1"/>
</dbReference>
<name>A0L5T3_MAGMM</name>
<reference evidence="2" key="1">
    <citation type="journal article" date="2009" name="Appl. Environ. Microbiol.">
        <title>Complete genome sequence of the chemolithoautotrophic marine magnetotactic coccus strain MC-1.</title>
        <authorList>
            <person name="Schubbe S."/>
            <person name="Williams T.J."/>
            <person name="Xie G."/>
            <person name="Kiss H.E."/>
            <person name="Brettin T.S."/>
            <person name="Martinez D."/>
            <person name="Ross C.A."/>
            <person name="Schuler D."/>
            <person name="Cox B.L."/>
            <person name="Nealson K.H."/>
            <person name="Bazylinski D.A."/>
        </authorList>
    </citation>
    <scope>NUCLEOTIDE SEQUENCE [LARGE SCALE GENOMIC DNA]</scope>
    <source>
        <strain evidence="2">ATCC BAA-1437 / JCM 17883 / MC-1</strain>
    </source>
</reference>
<organism evidence="1 2">
    <name type="scientific">Magnetococcus marinus (strain ATCC BAA-1437 / JCM 17883 / MC-1)</name>
    <dbReference type="NCBI Taxonomy" id="156889"/>
    <lineage>
        <taxon>Bacteria</taxon>
        <taxon>Pseudomonadati</taxon>
        <taxon>Pseudomonadota</taxon>
        <taxon>Magnetococcia</taxon>
        <taxon>Magnetococcales</taxon>
        <taxon>Magnetococcaceae</taxon>
        <taxon>Magnetococcus</taxon>
    </lineage>
</organism>
<sequence length="147" mass="15870">MSIQTQLSERMKDAMRSKDTATLSALRMLKAALLNEEKSGKGEISDADAIRIIRSQIKQRGDSAAAMREGNREEAAAKEEAEAAILQSFLPEPLSDAEMVALVDQAVTATGAESLKQMGGVMAWLKSHSDDRADFSQLSAMVKSRLG</sequence>
<dbReference type="EMBL" id="CP000471">
    <property type="protein sequence ID" value="ABK43326.1"/>
    <property type="molecule type" value="Genomic_DNA"/>
</dbReference>
<dbReference type="InterPro" id="IPR003789">
    <property type="entry name" value="Asn/Gln_tRNA_amidoTrase-B-like"/>
</dbReference>
<dbReference type="Gene3D" id="1.10.10.410">
    <property type="match status" value="1"/>
</dbReference>
<dbReference type="PANTHER" id="PTHR28055">
    <property type="entry name" value="ALTERED INHERITANCE OF MITOCHONDRIA PROTEIN 41, MITOCHONDRIAL"/>
    <property type="match status" value="1"/>
</dbReference>
<gene>
    <name evidence="1" type="ordered locus">Mmc1_0807</name>
</gene>
<dbReference type="AlphaFoldDB" id="A0L5T3"/>
<accession>A0L5T3</accession>
<dbReference type="Gene3D" id="1.10.1510.10">
    <property type="entry name" value="Uncharacterised protein YqeY/AIM41 PF09424, N-terminal domain"/>
    <property type="match status" value="1"/>
</dbReference>
<keyword evidence="2" id="KW-1185">Reference proteome</keyword>
<protein>
    <submittedName>
        <fullName evidence="1">GatB/Yqey domain protein</fullName>
    </submittedName>
</protein>
<dbReference type="GO" id="GO:0016884">
    <property type="term" value="F:carbon-nitrogen ligase activity, with glutamine as amido-N-donor"/>
    <property type="evidence" value="ECO:0007669"/>
    <property type="project" value="InterPro"/>
</dbReference>
<dbReference type="InterPro" id="IPR042184">
    <property type="entry name" value="YqeY/Aim41_N"/>
</dbReference>
<reference evidence="1 2" key="2">
    <citation type="journal article" date="2012" name="Int. J. Syst. Evol. Microbiol.">
        <title>Magnetococcus marinus gen. nov., sp. nov., a marine, magnetotactic bacterium that represents a novel lineage (Magnetococcaceae fam. nov.; Magnetococcales ord. nov.) at the base of the Alphaproteobacteria.</title>
        <authorList>
            <person name="Bazylinski D.A."/>
            <person name="Williams T.J."/>
            <person name="Lefevre C.T."/>
            <person name="Berg R.J."/>
            <person name="Zhang C.L."/>
            <person name="Bowser S.S."/>
            <person name="Dean A.J."/>
            <person name="Beveridge T.J."/>
        </authorList>
    </citation>
    <scope>NUCLEOTIDE SEQUENCE [LARGE SCALE GENOMIC DNA]</scope>
    <source>
        <strain evidence="2">ATCC BAA-1437 / JCM 17883 / MC-1</strain>
    </source>
</reference>
<dbReference type="KEGG" id="mgm:Mmc1_0807"/>
<dbReference type="InterPro" id="IPR019004">
    <property type="entry name" value="YqeY/Aim41"/>
</dbReference>
<evidence type="ECO:0000313" key="1">
    <source>
        <dbReference type="EMBL" id="ABK43326.1"/>
    </source>
</evidence>
<dbReference type="STRING" id="156889.Mmc1_0807"/>